<comment type="similarity">
    <text evidence="1 4">Belongs to the glycosyl hydrolase 37 family.</text>
</comment>
<evidence type="ECO:0000256" key="3">
    <source>
        <dbReference type="ARBA" id="ARBA00023295"/>
    </source>
</evidence>
<dbReference type="EMBL" id="ML213518">
    <property type="protein sequence ID" value="TFK48800.1"/>
    <property type="molecule type" value="Genomic_DNA"/>
</dbReference>
<dbReference type="Proteomes" id="UP000305948">
    <property type="component" value="Unassembled WGS sequence"/>
</dbReference>
<feature type="signal peptide" evidence="5">
    <location>
        <begin position="1"/>
        <end position="18"/>
    </location>
</feature>
<keyword evidence="3 4" id="KW-0326">Glycosidase</keyword>
<dbReference type="InterPro" id="IPR001661">
    <property type="entry name" value="Glyco_hydro_37"/>
</dbReference>
<dbReference type="GO" id="GO:0004555">
    <property type="term" value="F:alpha,alpha-trehalase activity"/>
    <property type="evidence" value="ECO:0007669"/>
    <property type="project" value="UniProtKB-EC"/>
</dbReference>
<dbReference type="SUPFAM" id="SSF48208">
    <property type="entry name" value="Six-hairpin glycosidases"/>
    <property type="match status" value="2"/>
</dbReference>
<accession>A0A5C3MUP1</accession>
<comment type="catalytic activity">
    <reaction evidence="4">
        <text>alpha,alpha-trehalose + H2O = alpha-D-glucose + beta-D-glucose</text>
        <dbReference type="Rhea" id="RHEA:32675"/>
        <dbReference type="ChEBI" id="CHEBI:15377"/>
        <dbReference type="ChEBI" id="CHEBI:15903"/>
        <dbReference type="ChEBI" id="CHEBI:16551"/>
        <dbReference type="ChEBI" id="CHEBI:17925"/>
        <dbReference type="EC" id="3.2.1.28"/>
    </reaction>
</comment>
<dbReference type="STRING" id="5364.A0A5C3MUP1"/>
<dbReference type="Gene3D" id="1.50.10.10">
    <property type="match status" value="1"/>
</dbReference>
<dbReference type="PANTHER" id="PTHR23403">
    <property type="entry name" value="TREHALASE"/>
    <property type="match status" value="1"/>
</dbReference>
<evidence type="ECO:0000256" key="5">
    <source>
        <dbReference type="SAM" id="SignalP"/>
    </source>
</evidence>
<keyword evidence="5" id="KW-0732">Signal</keyword>
<dbReference type="InterPro" id="IPR018232">
    <property type="entry name" value="Glyco_hydro_37_CS"/>
</dbReference>
<dbReference type="PANTHER" id="PTHR23403:SF1">
    <property type="entry name" value="TREHALASE"/>
    <property type="match status" value="1"/>
</dbReference>
<evidence type="ECO:0000313" key="7">
    <source>
        <dbReference type="Proteomes" id="UP000305948"/>
    </source>
</evidence>
<dbReference type="EC" id="3.2.1.28" evidence="4"/>
<dbReference type="InterPro" id="IPR008928">
    <property type="entry name" value="6-hairpin_glycosidase_sf"/>
</dbReference>
<sequence>MVAALLGALVALLEVVNAAPQGATTATSPASSVSSVSVSTAVPSPSAPLSATLPSQEPLPPKQAWCPSEIFCAGSLLQTVNLANVYSDPKTFVDKPTVKSSEQVLSDFSAFNSSNATEGAVVTFLDNDFGGEGLELEALALSNFNPTPAFLQNVSDPLLKAWSQTVHGYWTQLIRGTNESALCSEGEGGRCESSLIPLNHTFVIPGGRFREQYYWDSFWIVQGLIQSELYDIVNSTLQNFMDELETIGFIPNGGRIYYLNRSQPPLFVHMLSSYVAATNDTSILGRALPLAEKELQWWSTNRSVSVTSPYTNQSYTMYRYAVNNTAPRPESYLTDYMTANDPTLATPLTEEEKEELYAELASGAETGWDYSSRWTAQPLAGGSNNTNPVLRSLNVRNTLPICLNSILYKAHLLLADLYTTNSAQAQSHVTAASSLRQGILDLFWDSSKLAFYDFNLTSHQRNSLFSAAHFYPLWSGIIPDEVLGDQSGDKAFGLFASLNMVMNRYNGTFPVTFLETGLQWDAPNAWPPHQYIALEALRNLPANLTSGSVPTPPSGKSTYDLVPAGQLGVEEDNLPGQPIIGTGANVTKTGSQADVNALGNGTIVNGGNVTDGEGWAGVLQRELANRYFAGALCSWHATGGSIPGLLPRLSNQELNYTQSVNNTGNMFEKFSNNNIDSAGSGGEYVVQAGFGWTNGVVLWIAGNYGKVLVAPQCPSILAEETAVGSAAKSAGSAVKSGSAMTVGVVAALVGVGLLGM</sequence>
<name>A0A5C3MUP1_9AGAM</name>
<dbReference type="PRINTS" id="PR00744">
    <property type="entry name" value="GLHYDRLASE37"/>
</dbReference>
<dbReference type="PROSITE" id="PS00928">
    <property type="entry name" value="TREHALASE_2"/>
    <property type="match status" value="1"/>
</dbReference>
<feature type="chain" id="PRO_5022727871" description="Trehalase" evidence="5">
    <location>
        <begin position="19"/>
        <end position="756"/>
    </location>
</feature>
<evidence type="ECO:0000256" key="4">
    <source>
        <dbReference type="RuleBase" id="RU361180"/>
    </source>
</evidence>
<proteinExistence type="inferred from homology"/>
<evidence type="ECO:0000313" key="6">
    <source>
        <dbReference type="EMBL" id="TFK48800.1"/>
    </source>
</evidence>
<protein>
    <recommendedName>
        <fullName evidence="4">Trehalase</fullName>
        <ecNumber evidence="4">3.2.1.28</ecNumber>
    </recommendedName>
    <alternativeName>
        <fullName evidence="4">Alpha-trehalose glucohydrolase</fullName>
    </alternativeName>
</protein>
<organism evidence="6 7">
    <name type="scientific">Heliocybe sulcata</name>
    <dbReference type="NCBI Taxonomy" id="5364"/>
    <lineage>
        <taxon>Eukaryota</taxon>
        <taxon>Fungi</taxon>
        <taxon>Dikarya</taxon>
        <taxon>Basidiomycota</taxon>
        <taxon>Agaricomycotina</taxon>
        <taxon>Agaricomycetes</taxon>
        <taxon>Gloeophyllales</taxon>
        <taxon>Gloeophyllaceae</taxon>
        <taxon>Heliocybe</taxon>
    </lineage>
</organism>
<dbReference type="OrthoDB" id="3542292at2759"/>
<keyword evidence="2 4" id="KW-0378">Hydrolase</keyword>
<reference evidence="6 7" key="1">
    <citation type="journal article" date="2019" name="Nat. Ecol. Evol.">
        <title>Megaphylogeny resolves global patterns of mushroom evolution.</title>
        <authorList>
            <person name="Varga T."/>
            <person name="Krizsan K."/>
            <person name="Foldi C."/>
            <person name="Dima B."/>
            <person name="Sanchez-Garcia M."/>
            <person name="Sanchez-Ramirez S."/>
            <person name="Szollosi G.J."/>
            <person name="Szarkandi J.G."/>
            <person name="Papp V."/>
            <person name="Albert L."/>
            <person name="Andreopoulos W."/>
            <person name="Angelini C."/>
            <person name="Antonin V."/>
            <person name="Barry K.W."/>
            <person name="Bougher N.L."/>
            <person name="Buchanan P."/>
            <person name="Buyck B."/>
            <person name="Bense V."/>
            <person name="Catcheside P."/>
            <person name="Chovatia M."/>
            <person name="Cooper J."/>
            <person name="Damon W."/>
            <person name="Desjardin D."/>
            <person name="Finy P."/>
            <person name="Geml J."/>
            <person name="Haridas S."/>
            <person name="Hughes K."/>
            <person name="Justo A."/>
            <person name="Karasinski D."/>
            <person name="Kautmanova I."/>
            <person name="Kiss B."/>
            <person name="Kocsube S."/>
            <person name="Kotiranta H."/>
            <person name="LaButti K.M."/>
            <person name="Lechner B.E."/>
            <person name="Liimatainen K."/>
            <person name="Lipzen A."/>
            <person name="Lukacs Z."/>
            <person name="Mihaltcheva S."/>
            <person name="Morgado L.N."/>
            <person name="Niskanen T."/>
            <person name="Noordeloos M.E."/>
            <person name="Ohm R.A."/>
            <person name="Ortiz-Santana B."/>
            <person name="Ovrebo C."/>
            <person name="Racz N."/>
            <person name="Riley R."/>
            <person name="Savchenko A."/>
            <person name="Shiryaev A."/>
            <person name="Soop K."/>
            <person name="Spirin V."/>
            <person name="Szebenyi C."/>
            <person name="Tomsovsky M."/>
            <person name="Tulloss R.E."/>
            <person name="Uehling J."/>
            <person name="Grigoriev I.V."/>
            <person name="Vagvolgyi C."/>
            <person name="Papp T."/>
            <person name="Martin F.M."/>
            <person name="Miettinen O."/>
            <person name="Hibbett D.S."/>
            <person name="Nagy L.G."/>
        </authorList>
    </citation>
    <scope>NUCLEOTIDE SEQUENCE [LARGE SCALE GENOMIC DNA]</scope>
    <source>
        <strain evidence="6 7">OMC1185</strain>
    </source>
</reference>
<evidence type="ECO:0000256" key="1">
    <source>
        <dbReference type="ARBA" id="ARBA00005615"/>
    </source>
</evidence>
<keyword evidence="7" id="KW-1185">Reference proteome</keyword>
<dbReference type="AlphaFoldDB" id="A0A5C3MUP1"/>
<gene>
    <name evidence="6" type="ORF">OE88DRAFT_1663974</name>
</gene>
<evidence type="ECO:0000256" key="2">
    <source>
        <dbReference type="ARBA" id="ARBA00022801"/>
    </source>
</evidence>
<dbReference type="InterPro" id="IPR012341">
    <property type="entry name" value="6hp_glycosidase-like_sf"/>
</dbReference>
<dbReference type="Pfam" id="PF01204">
    <property type="entry name" value="Trehalase"/>
    <property type="match status" value="2"/>
</dbReference>
<dbReference type="GO" id="GO:0005993">
    <property type="term" value="P:trehalose catabolic process"/>
    <property type="evidence" value="ECO:0007669"/>
    <property type="project" value="TreeGrafter"/>
</dbReference>